<gene>
    <name evidence="1" type="ORF">PYW49_04915</name>
</gene>
<evidence type="ECO:0000313" key="1">
    <source>
        <dbReference type="EMBL" id="MDY0417014.1"/>
    </source>
</evidence>
<evidence type="ECO:0000313" key="2">
    <source>
        <dbReference type="Proteomes" id="UP001270266"/>
    </source>
</evidence>
<dbReference type="Proteomes" id="UP001270266">
    <property type="component" value="Unassembled WGS sequence"/>
</dbReference>
<dbReference type="EMBL" id="JARDVI010000002">
    <property type="protein sequence ID" value="MDY0417014.1"/>
    <property type="molecule type" value="Genomic_DNA"/>
</dbReference>
<accession>A0ABU5CZ87</accession>
<organism evidence="1 2">
    <name type="scientific">Enterobacter chinensis</name>
    <dbReference type="NCBI Taxonomy" id="3030997"/>
    <lineage>
        <taxon>Bacteria</taxon>
        <taxon>Pseudomonadati</taxon>
        <taxon>Pseudomonadota</taxon>
        <taxon>Gammaproteobacteria</taxon>
        <taxon>Enterobacterales</taxon>
        <taxon>Enterobacteriaceae</taxon>
        <taxon>Enterobacter</taxon>
    </lineage>
</organism>
<dbReference type="InterPro" id="IPR011051">
    <property type="entry name" value="RmlC_Cupin_sf"/>
</dbReference>
<proteinExistence type="predicted"/>
<dbReference type="RefSeq" id="WP_320385847.1">
    <property type="nucleotide sequence ID" value="NZ_JARDVI010000002.1"/>
</dbReference>
<name>A0ABU5CZ87_9ENTR</name>
<protein>
    <submittedName>
        <fullName evidence="1">Cupin domain-containing protein</fullName>
    </submittedName>
</protein>
<dbReference type="CDD" id="cd02208">
    <property type="entry name" value="cupin_RmlC-like"/>
    <property type="match status" value="1"/>
</dbReference>
<dbReference type="SUPFAM" id="SSF51182">
    <property type="entry name" value="RmlC-like cupins"/>
    <property type="match status" value="1"/>
</dbReference>
<comment type="caution">
    <text evidence="1">The sequence shown here is derived from an EMBL/GenBank/DDBJ whole genome shotgun (WGS) entry which is preliminary data.</text>
</comment>
<reference evidence="1 2" key="1">
    <citation type="submission" date="2023-02" db="EMBL/GenBank/DDBJ databases">
        <title>The draft genomes of Enterobacter strains.</title>
        <authorList>
            <person name="He Y."/>
            <person name="Feng Y."/>
            <person name="Zong Z."/>
        </authorList>
    </citation>
    <scope>NUCLEOTIDE SEQUENCE [LARGE SCALE GENOMIC DNA]</scope>
    <source>
        <strain evidence="1 2">170198</strain>
    </source>
</reference>
<sequence>MTFKPNKLTFAEGLKRIENAFAKEKMKYPTSIITSRDANLAKVCNALKVDNVPLGFKKWQLPVHLEMASQFFISVGVADTAVPLHSHDEGDGFRLIMSGTIIYNGIELTEGDWMFIPKGKSYDFKVGEKGVTLFYCYSCCCA</sequence>
<keyword evidence="2" id="KW-1185">Reference proteome</keyword>